<dbReference type="EnsemblPlants" id="evm.model.06.84.1.5bd9b139">
    <property type="protein sequence ID" value="cds.evm.model.06.84.1.5bd9b139"/>
    <property type="gene ID" value="evm.TU.06.84"/>
</dbReference>
<dbReference type="InterPro" id="IPR032675">
    <property type="entry name" value="LRR_dom_sf"/>
</dbReference>
<organism evidence="4 5">
    <name type="scientific">Cannabis sativa</name>
    <name type="common">Hemp</name>
    <name type="synonym">Marijuana</name>
    <dbReference type="NCBI Taxonomy" id="3483"/>
    <lineage>
        <taxon>Eukaryota</taxon>
        <taxon>Viridiplantae</taxon>
        <taxon>Streptophyta</taxon>
        <taxon>Embryophyta</taxon>
        <taxon>Tracheophyta</taxon>
        <taxon>Spermatophyta</taxon>
        <taxon>Magnoliopsida</taxon>
        <taxon>eudicotyledons</taxon>
        <taxon>Gunneridae</taxon>
        <taxon>Pentapetalae</taxon>
        <taxon>rosids</taxon>
        <taxon>fabids</taxon>
        <taxon>Rosales</taxon>
        <taxon>Cannabaceae</taxon>
        <taxon>Cannabis</taxon>
    </lineage>
</organism>
<dbReference type="PANTHER" id="PTHR32212:SF234">
    <property type="entry name" value="F-BOX_LRR-REPEAT PROTEIN 13-LIKE"/>
    <property type="match status" value="1"/>
</dbReference>
<name>A0A803Q066_CANSA</name>
<sequence length="331" mass="38314">MDNQGMNKMAKTTSSSSSMVEDDDRISKLPDPLIIHILSSLPTEQVVRTCILSKRWNHIWYSVPTLFFSNNITNISTHRTAKNEVVRKQGRDKFYSCVEKYLEHRKKGMNSIVDSVILTSFTLKMKGYYQTSKAEVLDKWLAFAVENKVKEMYLWIDRDEACDGEDMYDYVFYCLPKTIESARYLTDLELSGVDLDTSNFDFPSLKALSLVHVRSSCAVKNGEAFKFLLGCPSLEKLRLHKYYFKCISSFTEDEARLESLSLKFLELRDTSYGKLEVEAMNLESLVLIGVTEYKIDISACKKIRNLSFDDIGRNFNLYYMILFLVVLFLRI</sequence>
<dbReference type="SUPFAM" id="SSF52047">
    <property type="entry name" value="RNI-like"/>
    <property type="match status" value="1"/>
</dbReference>
<dbReference type="OrthoDB" id="1163421at2759"/>
<dbReference type="Gene3D" id="1.20.1280.50">
    <property type="match status" value="1"/>
</dbReference>
<reference evidence="4" key="2">
    <citation type="submission" date="2021-03" db="UniProtKB">
        <authorList>
            <consortium name="EnsemblPlants"/>
        </authorList>
    </citation>
    <scope>IDENTIFICATION</scope>
</reference>
<keyword evidence="2" id="KW-1133">Transmembrane helix</keyword>
<feature type="domain" description="F-box" evidence="3">
    <location>
        <begin position="23"/>
        <end position="71"/>
    </location>
</feature>
<dbReference type="InterPro" id="IPR001810">
    <property type="entry name" value="F-box_dom"/>
</dbReference>
<dbReference type="Proteomes" id="UP000596661">
    <property type="component" value="Chromosome 6"/>
</dbReference>
<dbReference type="InterPro" id="IPR036047">
    <property type="entry name" value="F-box-like_dom_sf"/>
</dbReference>
<keyword evidence="2" id="KW-0812">Transmembrane</keyword>
<protein>
    <recommendedName>
        <fullName evidence="3">F-box domain-containing protein</fullName>
    </recommendedName>
</protein>
<feature type="region of interest" description="Disordered" evidence="1">
    <location>
        <begin position="1"/>
        <end position="23"/>
    </location>
</feature>
<dbReference type="AlphaFoldDB" id="A0A803Q066"/>
<evidence type="ECO:0000259" key="3">
    <source>
        <dbReference type="PROSITE" id="PS50181"/>
    </source>
</evidence>
<dbReference type="PROSITE" id="PS50181">
    <property type="entry name" value="FBOX"/>
    <property type="match status" value="1"/>
</dbReference>
<dbReference type="SUPFAM" id="SSF81383">
    <property type="entry name" value="F-box domain"/>
    <property type="match status" value="1"/>
</dbReference>
<accession>A0A803Q066</accession>
<proteinExistence type="predicted"/>
<keyword evidence="5" id="KW-1185">Reference proteome</keyword>
<feature type="transmembrane region" description="Helical" evidence="2">
    <location>
        <begin position="311"/>
        <end position="329"/>
    </location>
</feature>
<keyword evidence="2" id="KW-0472">Membrane</keyword>
<evidence type="ECO:0000256" key="1">
    <source>
        <dbReference type="SAM" id="MobiDB-lite"/>
    </source>
</evidence>
<dbReference type="Pfam" id="PF00646">
    <property type="entry name" value="F-box"/>
    <property type="match status" value="1"/>
</dbReference>
<dbReference type="EMBL" id="UZAU01000553">
    <property type="status" value="NOT_ANNOTATED_CDS"/>
    <property type="molecule type" value="Genomic_DNA"/>
</dbReference>
<accession>A0A803Q067</accession>
<evidence type="ECO:0000313" key="4">
    <source>
        <dbReference type="EnsemblPlants" id="cds.evm.model.06.84"/>
    </source>
</evidence>
<dbReference type="Pfam" id="PF24758">
    <property type="entry name" value="LRR_At5g56370"/>
    <property type="match status" value="1"/>
</dbReference>
<dbReference type="Gramene" id="evm.model.06.84">
    <property type="protein sequence ID" value="cds.evm.model.06.84"/>
    <property type="gene ID" value="evm.TU.06.84"/>
</dbReference>
<dbReference type="PANTHER" id="PTHR32212">
    <property type="entry name" value="CYCLIN-LIKE F-BOX"/>
    <property type="match status" value="1"/>
</dbReference>
<dbReference type="EnsemblPlants" id="evm.model.06.84">
    <property type="protein sequence ID" value="cds.evm.model.06.84"/>
    <property type="gene ID" value="evm.TU.06.84"/>
</dbReference>
<dbReference type="InterPro" id="IPR053781">
    <property type="entry name" value="F-box_AtFBL13-like"/>
</dbReference>
<dbReference type="CDD" id="cd22160">
    <property type="entry name" value="F-box_AtFBL13-like"/>
    <property type="match status" value="1"/>
</dbReference>
<evidence type="ECO:0000256" key="2">
    <source>
        <dbReference type="SAM" id="Phobius"/>
    </source>
</evidence>
<reference evidence="4 5" key="1">
    <citation type="submission" date="2018-11" db="EMBL/GenBank/DDBJ databases">
        <authorList>
            <person name="Grassa J C."/>
        </authorList>
    </citation>
    <scope>NUCLEOTIDE SEQUENCE [LARGE SCALE GENOMIC DNA]</scope>
</reference>
<evidence type="ECO:0000313" key="5">
    <source>
        <dbReference type="Proteomes" id="UP000596661"/>
    </source>
</evidence>
<dbReference type="OMA" id="SFNCARE"/>
<dbReference type="InterPro" id="IPR055411">
    <property type="entry name" value="LRR_FXL15/At3g58940/PEG3-like"/>
</dbReference>
<dbReference type="Gramene" id="evm.model.06.84.1.5bd9b139">
    <property type="protein sequence ID" value="cds.evm.model.06.84.1.5bd9b139"/>
    <property type="gene ID" value="evm.TU.06.84"/>
</dbReference>
<dbReference type="Gene3D" id="3.80.10.10">
    <property type="entry name" value="Ribonuclease Inhibitor"/>
    <property type="match status" value="1"/>
</dbReference>